<reference evidence="10" key="1">
    <citation type="journal article" date="2020" name="mSystems">
        <title>Genome- and Community-Level Interaction Insights into Carbon Utilization and Element Cycling Functions of Hydrothermarchaeota in Hydrothermal Sediment.</title>
        <authorList>
            <person name="Zhou Z."/>
            <person name="Liu Y."/>
            <person name="Xu W."/>
            <person name="Pan J."/>
            <person name="Luo Z.H."/>
            <person name="Li M."/>
        </authorList>
    </citation>
    <scope>NUCLEOTIDE SEQUENCE [LARGE SCALE GENOMIC DNA]</scope>
    <source>
        <strain evidence="10">SpSt-508</strain>
    </source>
</reference>
<dbReference type="FunFam" id="2.40.420.20:FF:000006">
    <property type="entry name" value="RND family efflux transporter MFP subunit"/>
    <property type="match status" value="1"/>
</dbReference>
<dbReference type="Gene3D" id="2.40.420.20">
    <property type="match status" value="1"/>
</dbReference>
<dbReference type="Gene3D" id="2.40.50.100">
    <property type="match status" value="1"/>
</dbReference>
<dbReference type="FunFam" id="2.40.30.170:FF:000010">
    <property type="entry name" value="Efflux RND transporter periplasmic adaptor subunit"/>
    <property type="match status" value="1"/>
</dbReference>
<evidence type="ECO:0000256" key="3">
    <source>
        <dbReference type="ARBA" id="ARBA00022833"/>
    </source>
</evidence>
<keyword evidence="6" id="KW-1133">Transmembrane helix</keyword>
<dbReference type="InterPro" id="IPR051909">
    <property type="entry name" value="MFP_Cation_Efflux"/>
</dbReference>
<keyword evidence="3" id="KW-0862">Zinc</keyword>
<keyword evidence="4" id="KW-0105">Cadmium resistance</keyword>
<dbReference type="Pfam" id="PF25973">
    <property type="entry name" value="BSH_CzcB"/>
    <property type="match status" value="1"/>
</dbReference>
<evidence type="ECO:0000256" key="1">
    <source>
        <dbReference type="ARBA" id="ARBA00009477"/>
    </source>
</evidence>
<name>A0A7C4QFS2_9PLAN</name>
<comment type="similarity">
    <text evidence="1">Belongs to the membrane fusion protein (MFP) (TC 8.A.1) family.</text>
</comment>
<proteinExistence type="inferred from homology"/>
<dbReference type="GO" id="GO:0022857">
    <property type="term" value="F:transmembrane transporter activity"/>
    <property type="evidence" value="ECO:0007669"/>
    <property type="project" value="InterPro"/>
</dbReference>
<accession>A0A7C4QFS2</accession>
<dbReference type="GO" id="GO:0060003">
    <property type="term" value="P:copper ion export"/>
    <property type="evidence" value="ECO:0007669"/>
    <property type="project" value="TreeGrafter"/>
</dbReference>
<dbReference type="AlphaFoldDB" id="A0A7C4QFS2"/>
<evidence type="ECO:0000259" key="7">
    <source>
        <dbReference type="Pfam" id="PF25954"/>
    </source>
</evidence>
<sequence length="496" mass="54750">MLSSTVRRYAYSSLAGIVLVAASFMAGWWGRPFVRLAARPVLHDESPAPTDAASVSSAEAIRFPRELWDSAGLRLQAVASGPLIETIELTGKVALNEDRLAHVFPLVEGRVDEVKVQFGQRVRKDDVLVVVQSKEVGRGMLQLYQDRLNLEFARAKDRWIQEVGKNAHTMVELMRSGASIEHIEEALKDRPLGDYRQALMTAYVAHLKAKAHLDRLTPLSSGGAVPARQILEAEAEVNAARATLQSLWEQIPQDTAQAARLSAETIRELSTNIAVAETNLKILGFRDRDLQDIDPSVRGEQLAHYPILAPFDGTVISKDVVLLERVGPERQILTIADLSSVWITADIYEAHLPLLAQLSDQTLLVRSEVWPGREFTARIFYTGDVLHESTRTIALRAVADNAEGLLKPGMFVTVVLPNLNTADVLQVPQSAVLNHEGRSFVFVQTGEEEFVRRDVAVGRHNRDFVEVRSGVQAGERVVAAGGFALKSRMLADLLEE</sequence>
<dbReference type="GO" id="GO:0015679">
    <property type="term" value="P:plasma membrane copper ion transport"/>
    <property type="evidence" value="ECO:0007669"/>
    <property type="project" value="TreeGrafter"/>
</dbReference>
<comment type="function">
    <text evidence="5">CzcA and CzcB together would act in zinc efflux nearly as effectively as the complete czc efflux system (CzcABC). The CzcB protein is thought to funnel zinc cations to the CzcA transport protein.</text>
</comment>
<evidence type="ECO:0000259" key="9">
    <source>
        <dbReference type="Pfam" id="PF25975"/>
    </source>
</evidence>
<dbReference type="PANTHER" id="PTHR30097">
    <property type="entry name" value="CATION EFFLUX SYSTEM PROTEIN CUSB"/>
    <property type="match status" value="1"/>
</dbReference>
<evidence type="ECO:0000256" key="2">
    <source>
        <dbReference type="ARBA" id="ARBA00022448"/>
    </source>
</evidence>
<evidence type="ECO:0000259" key="8">
    <source>
        <dbReference type="Pfam" id="PF25973"/>
    </source>
</evidence>
<dbReference type="GO" id="GO:0016020">
    <property type="term" value="C:membrane"/>
    <property type="evidence" value="ECO:0007669"/>
    <property type="project" value="InterPro"/>
</dbReference>
<dbReference type="Gene3D" id="2.40.30.170">
    <property type="match status" value="1"/>
</dbReference>
<dbReference type="SUPFAM" id="SSF111369">
    <property type="entry name" value="HlyD-like secretion proteins"/>
    <property type="match status" value="1"/>
</dbReference>
<keyword evidence="6" id="KW-0812">Transmembrane</keyword>
<dbReference type="GO" id="GO:0046686">
    <property type="term" value="P:response to cadmium ion"/>
    <property type="evidence" value="ECO:0007669"/>
    <property type="project" value="UniProtKB-KW"/>
</dbReference>
<organism evidence="10">
    <name type="scientific">Schlesneria paludicola</name>
    <dbReference type="NCBI Taxonomy" id="360056"/>
    <lineage>
        <taxon>Bacteria</taxon>
        <taxon>Pseudomonadati</taxon>
        <taxon>Planctomycetota</taxon>
        <taxon>Planctomycetia</taxon>
        <taxon>Planctomycetales</taxon>
        <taxon>Planctomycetaceae</taxon>
        <taxon>Schlesneria</taxon>
    </lineage>
</organism>
<dbReference type="Pfam" id="PF25954">
    <property type="entry name" value="Beta-barrel_RND_2"/>
    <property type="match status" value="1"/>
</dbReference>
<dbReference type="Pfam" id="PF25975">
    <property type="entry name" value="CzcB_C"/>
    <property type="match status" value="1"/>
</dbReference>
<feature type="domain" description="CusB-like beta-barrel" evidence="7">
    <location>
        <begin position="340"/>
        <end position="416"/>
    </location>
</feature>
<feature type="domain" description="CzcB-like barrel-sandwich hybrid" evidence="8">
    <location>
        <begin position="99"/>
        <end position="337"/>
    </location>
</feature>
<dbReference type="NCBIfam" id="TIGR01730">
    <property type="entry name" value="RND_mfp"/>
    <property type="match status" value="1"/>
</dbReference>
<protein>
    <submittedName>
        <fullName evidence="10">Efflux RND transporter periplasmic adaptor subunit</fullName>
    </submittedName>
</protein>
<comment type="caution">
    <text evidence="10">The sequence shown here is derived from an EMBL/GenBank/DDBJ whole genome shotgun (WGS) entry which is preliminary data.</text>
</comment>
<keyword evidence="6" id="KW-0472">Membrane</keyword>
<dbReference type="InterPro" id="IPR058792">
    <property type="entry name" value="Beta-barrel_RND_2"/>
</dbReference>
<gene>
    <name evidence="10" type="ORF">ENS64_00285</name>
</gene>
<feature type="domain" description="CzcB-like C-terminal circularly permuted SH3-like" evidence="9">
    <location>
        <begin position="426"/>
        <end position="486"/>
    </location>
</feature>
<feature type="transmembrane region" description="Helical" evidence="6">
    <location>
        <begin position="9"/>
        <end position="30"/>
    </location>
</feature>
<dbReference type="GO" id="GO:0030313">
    <property type="term" value="C:cell envelope"/>
    <property type="evidence" value="ECO:0007669"/>
    <property type="project" value="TreeGrafter"/>
</dbReference>
<dbReference type="InterPro" id="IPR006143">
    <property type="entry name" value="RND_pump_MFP"/>
</dbReference>
<dbReference type="PANTHER" id="PTHR30097:SF4">
    <property type="entry name" value="SLR6042 PROTEIN"/>
    <property type="match status" value="1"/>
</dbReference>
<evidence type="ECO:0000313" key="10">
    <source>
        <dbReference type="EMBL" id="HGT37701.1"/>
    </source>
</evidence>
<evidence type="ECO:0000256" key="6">
    <source>
        <dbReference type="SAM" id="Phobius"/>
    </source>
</evidence>
<dbReference type="InterPro" id="IPR058647">
    <property type="entry name" value="BSH_CzcB-like"/>
</dbReference>
<dbReference type="EMBL" id="DSVQ01000001">
    <property type="protein sequence ID" value="HGT37701.1"/>
    <property type="molecule type" value="Genomic_DNA"/>
</dbReference>
<keyword evidence="2" id="KW-0813">Transport</keyword>
<evidence type="ECO:0000256" key="4">
    <source>
        <dbReference type="ARBA" id="ARBA00043263"/>
    </source>
</evidence>
<evidence type="ECO:0000256" key="5">
    <source>
        <dbReference type="ARBA" id="ARBA00058766"/>
    </source>
</evidence>
<dbReference type="InterPro" id="IPR058649">
    <property type="entry name" value="CzcB_C"/>
</dbReference>